<gene>
    <name evidence="2" type="ORF">EVC00_017</name>
</gene>
<evidence type="ECO:0000313" key="2">
    <source>
        <dbReference type="EMBL" id="QIG73123.1"/>
    </source>
</evidence>
<keyword evidence="3" id="KW-1185">Reference proteome</keyword>
<organism evidence="2 3">
    <name type="scientific">Rhizobium phage RHph_N37</name>
    <dbReference type="NCBI Taxonomy" id="2509749"/>
    <lineage>
        <taxon>Viruses</taxon>
        <taxon>Duplodnaviria</taxon>
        <taxon>Heunggongvirae</taxon>
        <taxon>Uroviricota</taxon>
        <taxon>Caudoviricetes</taxon>
        <taxon>Autographivirales</taxon>
        <taxon>Dunnvirinae</taxon>
        <taxon>Cuernavacavirus</taxon>
        <taxon>Cuernavacavirus RHphN37</taxon>
    </lineage>
</organism>
<dbReference type="Proteomes" id="UP000642258">
    <property type="component" value="Segment"/>
</dbReference>
<dbReference type="EMBL" id="MN988528">
    <property type="protein sequence ID" value="QIG73123.1"/>
    <property type="molecule type" value="Genomic_DNA"/>
</dbReference>
<sequence length="146" mass="16322">MDVKALEEAGKSPNPKEAFGNKKMSLSLLPLAAQLAQCEAHLDGALKYGFYNWRVNAVEAMTYIDAAKRHLALFEHGEKFARDTKVQNLGAVMACCAILIDAELHNKMIDNRPISKEVCDALENAVKIVEHLKKMQAKREKRRASK</sequence>
<proteinExistence type="predicted"/>
<reference evidence="2 3" key="1">
    <citation type="submission" date="2020-01" db="EMBL/GenBank/DDBJ databases">
        <title>Patterns of diversity and host range of bacteriophage communities associated with bean-nodulatin bacteria.</title>
        <authorList>
            <person name="Vann Cauwenberghe J."/>
            <person name="Santamaria R.I."/>
            <person name="Bustos P."/>
            <person name="Juarez S."/>
            <person name="Gonzalez V."/>
        </authorList>
    </citation>
    <scope>NUCLEOTIDE SEQUENCE [LARGE SCALE GENOMIC DNA]</scope>
</reference>
<accession>A0A7S5R8W3</accession>
<dbReference type="Pfam" id="PF18909">
    <property type="entry name" value="dGTP_diPhyd_N"/>
    <property type="match status" value="1"/>
</dbReference>
<name>A0A7S5R8W3_9CAUD</name>
<evidence type="ECO:0000259" key="1">
    <source>
        <dbReference type="Pfam" id="PF18909"/>
    </source>
</evidence>
<protein>
    <recommendedName>
        <fullName evidence="1">dATP/dGTP diphosphohydrolase N-terminal domain-containing protein</fullName>
    </recommendedName>
</protein>
<dbReference type="InterPro" id="IPR044038">
    <property type="entry name" value="dATP/dGTP_diPOhydrolase_N"/>
</dbReference>
<feature type="domain" description="dATP/dGTP diphosphohydrolase N-terminal" evidence="1">
    <location>
        <begin position="14"/>
        <end position="112"/>
    </location>
</feature>
<evidence type="ECO:0000313" key="3">
    <source>
        <dbReference type="Proteomes" id="UP000642258"/>
    </source>
</evidence>